<dbReference type="InterPro" id="IPR038792">
    <property type="entry name" value="CFAP97D1/2"/>
</dbReference>
<protein>
    <submittedName>
        <fullName evidence="2">Uncharacterized protein</fullName>
    </submittedName>
</protein>
<dbReference type="PANTHER" id="PTHR33768:SF3">
    <property type="entry name" value="MIP11318P"/>
    <property type="match status" value="1"/>
</dbReference>
<evidence type="ECO:0000313" key="3">
    <source>
        <dbReference type="Proteomes" id="UP001162131"/>
    </source>
</evidence>
<evidence type="ECO:0000313" key="2">
    <source>
        <dbReference type="EMBL" id="CAG9314443.1"/>
    </source>
</evidence>
<dbReference type="AlphaFoldDB" id="A0AAU9ILW7"/>
<dbReference type="InterPro" id="IPR029488">
    <property type="entry name" value="Hmw/CFAP97"/>
</dbReference>
<comment type="caution">
    <text evidence="2">The sequence shown here is derived from an EMBL/GenBank/DDBJ whole genome shotgun (WGS) entry which is preliminary data.</text>
</comment>
<evidence type="ECO:0000256" key="1">
    <source>
        <dbReference type="ARBA" id="ARBA00008315"/>
    </source>
</evidence>
<dbReference type="PANTHER" id="PTHR33768">
    <property type="entry name" value="MIP11318P"/>
    <property type="match status" value="1"/>
</dbReference>
<dbReference type="EMBL" id="CAJZBQ010000012">
    <property type="protein sequence ID" value="CAG9314443.1"/>
    <property type="molecule type" value="Genomic_DNA"/>
</dbReference>
<organism evidence="2 3">
    <name type="scientific">Blepharisma stoltei</name>
    <dbReference type="NCBI Taxonomy" id="1481888"/>
    <lineage>
        <taxon>Eukaryota</taxon>
        <taxon>Sar</taxon>
        <taxon>Alveolata</taxon>
        <taxon>Ciliophora</taxon>
        <taxon>Postciliodesmatophora</taxon>
        <taxon>Heterotrichea</taxon>
        <taxon>Heterotrichida</taxon>
        <taxon>Blepharismidae</taxon>
        <taxon>Blepharisma</taxon>
    </lineage>
</organism>
<name>A0AAU9ILW7_9CILI</name>
<accession>A0AAU9ILW7</accession>
<sequence length="272" mass="31922">MHKNPLTANRLLDRISEARSKAMHLTNIKRVKPRVNTKSPKRYTHYSFNPKGDRLREERCTEIERENRILLEKMSVIASSTRRSKSVTNIRYKKSLNDGQRKKKLVQITIENYALLKRMQEQQPTYSTLKWSQERKETEKHLSRLSENSINFRRTNSRRRLASSSSQRSNLSMNLGDIFKRNDSPKAFTVCKKLLHINDRYYIGEVSANSKYVFISLFDKENPEKYSLKLHTSEAASIMENTEDYSLLLSKLSFDGTDLILRENPKEPAFIQ</sequence>
<proteinExistence type="inferred from homology"/>
<gene>
    <name evidence="2" type="ORF">BSTOLATCC_MIC11450</name>
</gene>
<dbReference type="Pfam" id="PF13879">
    <property type="entry name" value="Hmw_CFAP97"/>
    <property type="match status" value="1"/>
</dbReference>
<reference evidence="2" key="1">
    <citation type="submission" date="2021-09" db="EMBL/GenBank/DDBJ databases">
        <authorList>
            <consortium name="AG Swart"/>
            <person name="Singh M."/>
            <person name="Singh A."/>
            <person name="Seah K."/>
            <person name="Emmerich C."/>
        </authorList>
    </citation>
    <scope>NUCLEOTIDE SEQUENCE</scope>
    <source>
        <strain evidence="2">ATCC30299</strain>
    </source>
</reference>
<dbReference type="Proteomes" id="UP001162131">
    <property type="component" value="Unassembled WGS sequence"/>
</dbReference>
<comment type="similarity">
    <text evidence="1">Belongs to the CFAP97 family.</text>
</comment>
<keyword evidence="3" id="KW-1185">Reference proteome</keyword>